<organism evidence="2 3">
    <name type="scientific">Petrolisthes manimaculis</name>
    <dbReference type="NCBI Taxonomy" id="1843537"/>
    <lineage>
        <taxon>Eukaryota</taxon>
        <taxon>Metazoa</taxon>
        <taxon>Ecdysozoa</taxon>
        <taxon>Arthropoda</taxon>
        <taxon>Crustacea</taxon>
        <taxon>Multicrustacea</taxon>
        <taxon>Malacostraca</taxon>
        <taxon>Eumalacostraca</taxon>
        <taxon>Eucarida</taxon>
        <taxon>Decapoda</taxon>
        <taxon>Pleocyemata</taxon>
        <taxon>Anomura</taxon>
        <taxon>Galatheoidea</taxon>
        <taxon>Porcellanidae</taxon>
        <taxon>Petrolisthes</taxon>
    </lineage>
</organism>
<protein>
    <submittedName>
        <fullName evidence="2">Uncharacterized protein</fullName>
    </submittedName>
</protein>
<dbReference type="AlphaFoldDB" id="A0AAE1QLS2"/>
<accession>A0AAE1QLS2</accession>
<evidence type="ECO:0000256" key="1">
    <source>
        <dbReference type="SAM" id="MobiDB-lite"/>
    </source>
</evidence>
<reference evidence="2" key="1">
    <citation type="submission" date="2023-11" db="EMBL/GenBank/DDBJ databases">
        <title>Genome assemblies of two species of porcelain crab, Petrolisthes cinctipes and Petrolisthes manimaculis (Anomura: Porcellanidae).</title>
        <authorList>
            <person name="Angst P."/>
        </authorList>
    </citation>
    <scope>NUCLEOTIDE SEQUENCE</scope>
    <source>
        <strain evidence="2">PB745_02</strain>
        <tissue evidence="2">Gill</tissue>
    </source>
</reference>
<feature type="region of interest" description="Disordered" evidence="1">
    <location>
        <begin position="1"/>
        <end position="28"/>
    </location>
</feature>
<name>A0AAE1QLS2_9EUCA</name>
<gene>
    <name evidence="2" type="ORF">Pmani_000583</name>
</gene>
<feature type="compositionally biased region" description="Gly residues" evidence="1">
    <location>
        <begin position="14"/>
        <end position="26"/>
    </location>
</feature>
<evidence type="ECO:0000313" key="3">
    <source>
        <dbReference type="Proteomes" id="UP001292094"/>
    </source>
</evidence>
<evidence type="ECO:0000313" key="2">
    <source>
        <dbReference type="EMBL" id="KAK4329025.1"/>
    </source>
</evidence>
<proteinExistence type="predicted"/>
<dbReference type="EMBL" id="JAWZYT010000041">
    <property type="protein sequence ID" value="KAK4329025.1"/>
    <property type="molecule type" value="Genomic_DNA"/>
</dbReference>
<sequence>MAGESRPCSPCSGKDGGGGGSGGGGRQALRRRLGQVNRRLRSVFSFSRSYYGQYMRYRVLKVRWINNCVVNFM</sequence>
<keyword evidence="3" id="KW-1185">Reference proteome</keyword>
<dbReference type="Proteomes" id="UP001292094">
    <property type="component" value="Unassembled WGS sequence"/>
</dbReference>
<comment type="caution">
    <text evidence="2">The sequence shown here is derived from an EMBL/GenBank/DDBJ whole genome shotgun (WGS) entry which is preliminary data.</text>
</comment>